<proteinExistence type="predicted"/>
<dbReference type="RefSeq" id="WP_394470516.1">
    <property type="nucleotide sequence ID" value="NZ_JBIGHY010000003.1"/>
</dbReference>
<dbReference type="Proteomes" id="UP001606300">
    <property type="component" value="Unassembled WGS sequence"/>
</dbReference>
<sequence>MSSRPQLGGGEPLGVLNAVKRDPLTLPVACVVVLALISISEVAYWQSAHTLDRLGAMAIVTVRLQKLQWGVLGATAAQHLDATTTVASRQAQSLACGRAMLATAADLAALDACSVNQPQPLALLADLHRMTAAKLAWLPGSSEQMKAIRALSAELLQYESLHVEAGPSSLCVTLKMGRMGVATLSALELLNLFIALRQRMTCWS</sequence>
<evidence type="ECO:0000313" key="1">
    <source>
        <dbReference type="EMBL" id="MFG6414441.1"/>
    </source>
</evidence>
<organism evidence="1 2">
    <name type="scientific">Pelomonas dachongensis</name>
    <dbReference type="NCBI Taxonomy" id="3299029"/>
    <lineage>
        <taxon>Bacteria</taxon>
        <taxon>Pseudomonadati</taxon>
        <taxon>Pseudomonadota</taxon>
        <taxon>Betaproteobacteria</taxon>
        <taxon>Burkholderiales</taxon>
        <taxon>Sphaerotilaceae</taxon>
        <taxon>Roseateles</taxon>
    </lineage>
</organism>
<dbReference type="EMBL" id="JBIGHY010000003">
    <property type="protein sequence ID" value="MFG6414441.1"/>
    <property type="molecule type" value="Genomic_DNA"/>
</dbReference>
<name>A0ABW7ELX3_9BURK</name>
<gene>
    <name evidence="1" type="ORF">ACG02S_11090</name>
</gene>
<protein>
    <submittedName>
        <fullName evidence="1">Uncharacterized protein</fullName>
    </submittedName>
</protein>
<evidence type="ECO:0000313" key="2">
    <source>
        <dbReference type="Proteomes" id="UP001606300"/>
    </source>
</evidence>
<keyword evidence="2" id="KW-1185">Reference proteome</keyword>
<accession>A0ABW7ELX3</accession>
<comment type="caution">
    <text evidence="1">The sequence shown here is derived from an EMBL/GenBank/DDBJ whole genome shotgun (WGS) entry which is preliminary data.</text>
</comment>
<reference evidence="1 2" key="1">
    <citation type="submission" date="2024-09" db="EMBL/GenBank/DDBJ databases">
        <title>Novel species of the genus Pelomonas and Roseateles isolated from streams.</title>
        <authorList>
            <person name="Lu H."/>
        </authorList>
    </citation>
    <scope>NUCLEOTIDE SEQUENCE [LARGE SCALE GENOMIC DNA]</scope>
    <source>
        <strain evidence="1 2">DC23W</strain>
    </source>
</reference>